<sequence length="70" mass="7971">MKKFIQNHKLSIIFTLAGAMAGYFYWKEIGCSTGTCPLTSQPLNSTLYFAFLGYIFSGFFNNKKQTVNRD</sequence>
<evidence type="ECO:0008006" key="4">
    <source>
        <dbReference type="Google" id="ProtNLM"/>
    </source>
</evidence>
<keyword evidence="1" id="KW-0812">Transmembrane</keyword>
<accession>A0A4Q1BY41</accession>
<keyword evidence="1" id="KW-1133">Transmembrane helix</keyword>
<dbReference type="RefSeq" id="WP_129027674.1">
    <property type="nucleotide sequence ID" value="NZ_SDHY01000006.1"/>
</dbReference>
<evidence type="ECO:0000313" key="2">
    <source>
        <dbReference type="EMBL" id="RXK47634.1"/>
    </source>
</evidence>
<feature type="transmembrane region" description="Helical" evidence="1">
    <location>
        <begin position="7"/>
        <end position="26"/>
    </location>
</feature>
<gene>
    <name evidence="2" type="ORF">ESB04_10375</name>
</gene>
<dbReference type="AlphaFoldDB" id="A0A4Q1BY41"/>
<evidence type="ECO:0000313" key="3">
    <source>
        <dbReference type="Proteomes" id="UP000289455"/>
    </source>
</evidence>
<dbReference type="OrthoDB" id="2062758at2"/>
<feature type="transmembrane region" description="Helical" evidence="1">
    <location>
        <begin position="46"/>
        <end position="62"/>
    </location>
</feature>
<keyword evidence="3" id="KW-1185">Reference proteome</keyword>
<evidence type="ECO:0000256" key="1">
    <source>
        <dbReference type="SAM" id="Phobius"/>
    </source>
</evidence>
<comment type="caution">
    <text evidence="2">The sequence shown here is derived from an EMBL/GenBank/DDBJ whole genome shotgun (WGS) entry which is preliminary data.</text>
</comment>
<name>A0A4Q1BY41_9BACT</name>
<reference evidence="2 3" key="1">
    <citation type="submission" date="2019-01" db="EMBL/GenBank/DDBJ databases">
        <title>Cytophagaceae bacterium strain CAR-16.</title>
        <authorList>
            <person name="Chen W.-M."/>
        </authorList>
    </citation>
    <scope>NUCLEOTIDE SEQUENCE [LARGE SCALE GENOMIC DNA]</scope>
    <source>
        <strain evidence="2 3">CAR-16</strain>
    </source>
</reference>
<proteinExistence type="predicted"/>
<protein>
    <recommendedName>
        <fullName evidence="4">YtxH domain-containing protein</fullName>
    </recommendedName>
</protein>
<keyword evidence="1" id="KW-0472">Membrane</keyword>
<dbReference type="Pfam" id="PF19628">
    <property type="entry name" value="DUF6132"/>
    <property type="match status" value="1"/>
</dbReference>
<dbReference type="EMBL" id="SDHY01000006">
    <property type="protein sequence ID" value="RXK47634.1"/>
    <property type="molecule type" value="Genomic_DNA"/>
</dbReference>
<organism evidence="2 3">
    <name type="scientific">Aquirufa rosea</name>
    <dbReference type="NCBI Taxonomy" id="2509241"/>
    <lineage>
        <taxon>Bacteria</taxon>
        <taxon>Pseudomonadati</taxon>
        <taxon>Bacteroidota</taxon>
        <taxon>Cytophagia</taxon>
        <taxon>Cytophagales</taxon>
        <taxon>Flectobacillaceae</taxon>
        <taxon>Aquirufa</taxon>
    </lineage>
</organism>
<dbReference type="Proteomes" id="UP000289455">
    <property type="component" value="Unassembled WGS sequence"/>
</dbReference>
<dbReference type="InterPro" id="IPR045764">
    <property type="entry name" value="DUF6132"/>
</dbReference>